<dbReference type="PROSITE" id="PS50404">
    <property type="entry name" value="GST_NTER"/>
    <property type="match status" value="2"/>
</dbReference>
<feature type="domain" description="GST N-terminal" evidence="1">
    <location>
        <begin position="10"/>
        <end position="87"/>
    </location>
</feature>
<dbReference type="Proteomes" id="UP001146120">
    <property type="component" value="Unassembled WGS sequence"/>
</dbReference>
<dbReference type="AlphaFoldDB" id="A0AAV2ZAJ8"/>
<dbReference type="InterPro" id="IPR004046">
    <property type="entry name" value="GST_C"/>
</dbReference>
<reference evidence="2" key="1">
    <citation type="submission" date="2022-11" db="EMBL/GenBank/DDBJ databases">
        <authorList>
            <person name="Morgan W.R."/>
            <person name="Tartar A."/>
        </authorList>
    </citation>
    <scope>NUCLEOTIDE SEQUENCE</scope>
    <source>
        <strain evidence="2">ARSEF 373</strain>
    </source>
</reference>
<name>A0AAV2ZAJ8_9STRA</name>
<evidence type="ECO:0000259" key="1">
    <source>
        <dbReference type="PROSITE" id="PS50404"/>
    </source>
</evidence>
<sequence length="348" mass="38610">MSKTTMNTFPKIKLTYVDDEDGAEATRLALHVGGMPLVDERVSAEQFAEMKASLPFGQLPMLEVDGNAVAGMLRYAGHLAKLYPANNPIMALKIDCSCRFMSKLVKRKELATVIFPPYLQRIEVRLVKLEQQLPSDQLYVLHFSLYSGHLDNIPATIIDGYKLWTSAHDRVAVHPMQDRAKTLAHLFPKPGRAEAIRLAVHIGGIIFEDERINFNELPSRKSSLLFEKLLVLEVNGETISQTYPLLRYDSTLAGLYPENDPLAALRIDEVFGVIDDLISACEEVGEEELAKVTIPRYLSALDKRVSQWNAGFAIGDRLTVADLLIFYCNGPAQIAASSATGFGDRACV</sequence>
<dbReference type="InterPro" id="IPR036282">
    <property type="entry name" value="Glutathione-S-Trfase_C_sf"/>
</dbReference>
<dbReference type="InterPro" id="IPR050213">
    <property type="entry name" value="GST_superfamily"/>
</dbReference>
<protein>
    <recommendedName>
        <fullName evidence="1">GST N-terminal domain-containing protein</fullName>
    </recommendedName>
</protein>
<dbReference type="PANTHER" id="PTHR11571:SF252">
    <property type="entry name" value="GLUTATHIONE S-TRANSFERASE"/>
    <property type="match status" value="1"/>
</dbReference>
<feature type="domain" description="GST N-terminal" evidence="1">
    <location>
        <begin position="180"/>
        <end position="257"/>
    </location>
</feature>
<proteinExistence type="predicted"/>
<dbReference type="GO" id="GO:0004364">
    <property type="term" value="F:glutathione transferase activity"/>
    <property type="evidence" value="ECO:0007669"/>
    <property type="project" value="TreeGrafter"/>
</dbReference>
<reference evidence="2" key="2">
    <citation type="journal article" date="2023" name="Microbiol Resour">
        <title>Decontamination and Annotation of the Draft Genome Sequence of the Oomycete Lagenidium giganteum ARSEF 373.</title>
        <authorList>
            <person name="Morgan W.R."/>
            <person name="Tartar A."/>
        </authorList>
    </citation>
    <scope>NUCLEOTIDE SEQUENCE</scope>
    <source>
        <strain evidence="2">ARSEF 373</strain>
    </source>
</reference>
<dbReference type="Pfam" id="PF14497">
    <property type="entry name" value="GST_C_3"/>
    <property type="match status" value="1"/>
</dbReference>
<dbReference type="SUPFAM" id="SSF47616">
    <property type="entry name" value="GST C-terminal domain-like"/>
    <property type="match status" value="1"/>
</dbReference>
<accession>A0AAV2ZAJ8</accession>
<dbReference type="InterPro" id="IPR036249">
    <property type="entry name" value="Thioredoxin-like_sf"/>
</dbReference>
<dbReference type="Gene3D" id="3.40.30.10">
    <property type="entry name" value="Glutaredoxin"/>
    <property type="match status" value="2"/>
</dbReference>
<dbReference type="EMBL" id="DAKRPA010000030">
    <property type="protein sequence ID" value="DBA02509.1"/>
    <property type="molecule type" value="Genomic_DNA"/>
</dbReference>
<dbReference type="SUPFAM" id="SSF52833">
    <property type="entry name" value="Thioredoxin-like"/>
    <property type="match status" value="2"/>
</dbReference>
<dbReference type="Gene3D" id="1.20.1050.10">
    <property type="match status" value="2"/>
</dbReference>
<keyword evidence="3" id="KW-1185">Reference proteome</keyword>
<feature type="non-terminal residue" evidence="2">
    <location>
        <position position="348"/>
    </location>
</feature>
<dbReference type="InterPro" id="IPR004045">
    <property type="entry name" value="Glutathione_S-Trfase_N"/>
</dbReference>
<gene>
    <name evidence="2" type="ORF">N0F65_010981</name>
</gene>
<organism evidence="2 3">
    <name type="scientific">Lagenidium giganteum</name>
    <dbReference type="NCBI Taxonomy" id="4803"/>
    <lineage>
        <taxon>Eukaryota</taxon>
        <taxon>Sar</taxon>
        <taxon>Stramenopiles</taxon>
        <taxon>Oomycota</taxon>
        <taxon>Peronosporomycetes</taxon>
        <taxon>Pythiales</taxon>
        <taxon>Pythiaceae</taxon>
    </lineage>
</organism>
<comment type="caution">
    <text evidence="2">The sequence shown here is derived from an EMBL/GenBank/DDBJ whole genome shotgun (WGS) entry which is preliminary data.</text>
</comment>
<dbReference type="PANTHER" id="PTHR11571">
    <property type="entry name" value="GLUTATHIONE S-TRANSFERASE"/>
    <property type="match status" value="1"/>
</dbReference>
<evidence type="ECO:0000313" key="3">
    <source>
        <dbReference type="Proteomes" id="UP001146120"/>
    </source>
</evidence>
<dbReference type="GO" id="GO:0006749">
    <property type="term" value="P:glutathione metabolic process"/>
    <property type="evidence" value="ECO:0007669"/>
    <property type="project" value="TreeGrafter"/>
</dbReference>
<evidence type="ECO:0000313" key="2">
    <source>
        <dbReference type="EMBL" id="DBA02509.1"/>
    </source>
</evidence>